<reference evidence="4" key="1">
    <citation type="submission" date="2018-05" db="EMBL/GenBank/DDBJ databases">
        <title>Ignatzschineria dubaiensis sp. nov., isolated from necrotic foot tissues of dromedaries (Camelus dromedarius) and associated maggots in Dubai, United Arab Emirates.</title>
        <authorList>
            <person name="Tsang C.C."/>
            <person name="Tang J.Y.M."/>
            <person name="Fong J.Y.H."/>
            <person name="Kinne J."/>
            <person name="Lee H.H."/>
            <person name="Joseph M."/>
            <person name="Jose S."/>
            <person name="Schuster R.K."/>
            <person name="Tang Y."/>
            <person name="Sivakumar S."/>
            <person name="Chen J.H.K."/>
            <person name="Teng J.L.L."/>
            <person name="Lau S.K.P."/>
            <person name="Wernery U."/>
            <person name="Woo P.C.Y."/>
        </authorList>
    </citation>
    <scope>NUCLEOTIDE SEQUENCE [LARGE SCALE GENOMIC DNA]</scope>
    <source>
        <strain evidence="4">KCTC 22644</strain>
    </source>
</reference>
<dbReference type="SUPFAM" id="SSF52172">
    <property type="entry name" value="CheY-like"/>
    <property type="match status" value="1"/>
</dbReference>
<dbReference type="Gene3D" id="3.40.50.2300">
    <property type="match status" value="1"/>
</dbReference>
<dbReference type="EMBL" id="QEWQ01000001">
    <property type="protein sequence ID" value="PWD82063.1"/>
    <property type="molecule type" value="Genomic_DNA"/>
</dbReference>
<evidence type="ECO:0000259" key="2">
    <source>
        <dbReference type="PROSITE" id="PS50110"/>
    </source>
</evidence>
<dbReference type="GO" id="GO:0000160">
    <property type="term" value="P:phosphorelay signal transduction system"/>
    <property type="evidence" value="ECO:0007669"/>
    <property type="project" value="InterPro"/>
</dbReference>
<evidence type="ECO:0000256" key="1">
    <source>
        <dbReference type="PROSITE-ProRule" id="PRU00169"/>
    </source>
</evidence>
<name>A0A2U2AHD2_9GAMM</name>
<gene>
    <name evidence="3" type="ORF">DC083_02450</name>
</gene>
<accession>A0A2U2AHD2</accession>
<dbReference type="AlphaFoldDB" id="A0A2U2AHD2"/>
<dbReference type="InterPro" id="IPR011006">
    <property type="entry name" value="CheY-like_superfamily"/>
</dbReference>
<evidence type="ECO:0000313" key="3">
    <source>
        <dbReference type="EMBL" id="PWD82063.1"/>
    </source>
</evidence>
<sequence>MQRLDKVLCVCADTEFNHRIEETFPEKIYYLCHSYEEAVTLLATGIVPDLIVVDLVLPGSSGPETLEQLQKQLSPRIIPGIITTTNDRLVLYSEPRPPELIGIISKSGDETFLYERIKKLWDEYQNSIENSQDQ</sequence>
<dbReference type="RefSeq" id="WP_109188663.1">
    <property type="nucleotide sequence ID" value="NZ_BMYA01000001.1"/>
</dbReference>
<organism evidence="3 4">
    <name type="scientific">Ignatzschineria ureiclastica</name>
    <dbReference type="NCBI Taxonomy" id="472582"/>
    <lineage>
        <taxon>Bacteria</taxon>
        <taxon>Pseudomonadati</taxon>
        <taxon>Pseudomonadota</taxon>
        <taxon>Gammaproteobacteria</taxon>
        <taxon>Cardiobacteriales</taxon>
        <taxon>Ignatzschineriaceae</taxon>
        <taxon>Ignatzschineria</taxon>
    </lineage>
</organism>
<dbReference type="Proteomes" id="UP000245020">
    <property type="component" value="Unassembled WGS sequence"/>
</dbReference>
<dbReference type="InterPro" id="IPR001789">
    <property type="entry name" value="Sig_transdc_resp-reg_receiver"/>
</dbReference>
<dbReference type="PROSITE" id="PS50110">
    <property type="entry name" value="RESPONSE_REGULATORY"/>
    <property type="match status" value="1"/>
</dbReference>
<evidence type="ECO:0000313" key="4">
    <source>
        <dbReference type="Proteomes" id="UP000245020"/>
    </source>
</evidence>
<feature type="modified residue" description="4-aspartylphosphate" evidence="1">
    <location>
        <position position="54"/>
    </location>
</feature>
<keyword evidence="1" id="KW-0597">Phosphoprotein</keyword>
<dbReference type="OrthoDB" id="9800897at2"/>
<keyword evidence="4" id="KW-1185">Reference proteome</keyword>
<protein>
    <recommendedName>
        <fullName evidence="2">Response regulatory domain-containing protein</fullName>
    </recommendedName>
</protein>
<feature type="domain" description="Response regulatory" evidence="2">
    <location>
        <begin position="6"/>
        <end position="121"/>
    </location>
</feature>
<comment type="caution">
    <text evidence="3">The sequence shown here is derived from an EMBL/GenBank/DDBJ whole genome shotgun (WGS) entry which is preliminary data.</text>
</comment>
<proteinExistence type="predicted"/>